<feature type="transmembrane region" description="Helical" evidence="1">
    <location>
        <begin position="212"/>
        <end position="231"/>
    </location>
</feature>
<proteinExistence type="predicted"/>
<keyword evidence="3" id="KW-0808">Transferase</keyword>
<keyword evidence="1" id="KW-1133">Transmembrane helix</keyword>
<evidence type="ECO:0000259" key="2">
    <source>
        <dbReference type="Pfam" id="PF16927"/>
    </source>
</evidence>
<feature type="transmembrane region" description="Helical" evidence="1">
    <location>
        <begin position="69"/>
        <end position="92"/>
    </location>
</feature>
<name>A0ABD5T6Y7_9EURY</name>
<comment type="caution">
    <text evidence="3">The sequence shown here is derived from an EMBL/GenBank/DDBJ whole genome shotgun (WGS) entry which is preliminary data.</text>
</comment>
<dbReference type="GO" id="GO:0016301">
    <property type="term" value="F:kinase activity"/>
    <property type="evidence" value="ECO:0007669"/>
    <property type="project" value="UniProtKB-KW"/>
</dbReference>
<keyword evidence="1" id="KW-0812">Transmembrane</keyword>
<gene>
    <name evidence="3" type="ORF">ACFQDD_07295</name>
</gene>
<organism evidence="3 4">
    <name type="scientific">Halorubrum pallidum</name>
    <dbReference type="NCBI Taxonomy" id="1526114"/>
    <lineage>
        <taxon>Archaea</taxon>
        <taxon>Methanobacteriati</taxon>
        <taxon>Methanobacteriota</taxon>
        <taxon>Stenosarchaea group</taxon>
        <taxon>Halobacteria</taxon>
        <taxon>Halobacteriales</taxon>
        <taxon>Haloferacaceae</taxon>
        <taxon>Halorubrum</taxon>
    </lineage>
</organism>
<keyword evidence="1" id="KW-0472">Membrane</keyword>
<feature type="transmembrane region" description="Helical" evidence="1">
    <location>
        <begin position="148"/>
        <end position="173"/>
    </location>
</feature>
<dbReference type="InterPro" id="IPR031621">
    <property type="entry name" value="HisKA_7TM"/>
</dbReference>
<accession>A0ABD5T6Y7</accession>
<evidence type="ECO:0000313" key="3">
    <source>
        <dbReference type="EMBL" id="MFC6771318.1"/>
    </source>
</evidence>
<sequence>MEWQPTPFTAPLLVAAVASFGFAGYALKNRLRGGKPLVASFIGVTVGAGVWALAYAAQLSATTLAETLFWNRFVWIGIGVLAVAWPAFVLAYVDWRAWLRPRRFVVLCVVPIAVVVAVLAVGADPLFYRSSSLSAPNGYLVLTFLPTPALIGFMAYTYTVNLLTFLVLGSVALDRDGVFRRQAALLLVAGVAPMTAGIVGVWGVFGTTFVDYTPITFVMTSGVLGWVVFRYRLFDLSPVARDVVFANLSDGVVVVGSDRRIVDVNGPARALFPSATIGSGVDDAFEGA</sequence>
<protein>
    <submittedName>
        <fullName evidence="3">Histidine kinase N-terminal 7TM domain-containing protein</fullName>
    </submittedName>
</protein>
<dbReference type="Pfam" id="PF16927">
    <property type="entry name" value="HisKA_7TM"/>
    <property type="match status" value="1"/>
</dbReference>
<evidence type="ECO:0000256" key="1">
    <source>
        <dbReference type="SAM" id="Phobius"/>
    </source>
</evidence>
<feature type="transmembrane region" description="Helical" evidence="1">
    <location>
        <begin position="6"/>
        <end position="25"/>
    </location>
</feature>
<dbReference type="AlphaFoldDB" id="A0ABD5T6Y7"/>
<keyword evidence="4" id="KW-1185">Reference proteome</keyword>
<dbReference type="EMBL" id="JBHSWT010000336">
    <property type="protein sequence ID" value="MFC6771318.1"/>
    <property type="molecule type" value="Genomic_DNA"/>
</dbReference>
<dbReference type="Proteomes" id="UP001596274">
    <property type="component" value="Unassembled WGS sequence"/>
</dbReference>
<feature type="transmembrane region" description="Helical" evidence="1">
    <location>
        <begin position="185"/>
        <end position="206"/>
    </location>
</feature>
<feature type="transmembrane region" description="Helical" evidence="1">
    <location>
        <begin position="104"/>
        <end position="128"/>
    </location>
</feature>
<reference evidence="3 4" key="1">
    <citation type="journal article" date="2019" name="Int. J. Syst. Evol. Microbiol.">
        <title>The Global Catalogue of Microorganisms (GCM) 10K type strain sequencing project: providing services to taxonomists for standard genome sequencing and annotation.</title>
        <authorList>
            <consortium name="The Broad Institute Genomics Platform"/>
            <consortium name="The Broad Institute Genome Sequencing Center for Infectious Disease"/>
            <person name="Wu L."/>
            <person name="Ma J."/>
        </authorList>
    </citation>
    <scope>NUCLEOTIDE SEQUENCE [LARGE SCALE GENOMIC DNA]</scope>
    <source>
        <strain evidence="3 4">PJ61</strain>
    </source>
</reference>
<keyword evidence="3" id="KW-0418">Kinase</keyword>
<feature type="transmembrane region" description="Helical" evidence="1">
    <location>
        <begin position="37"/>
        <end position="57"/>
    </location>
</feature>
<evidence type="ECO:0000313" key="4">
    <source>
        <dbReference type="Proteomes" id="UP001596274"/>
    </source>
</evidence>
<feature type="non-terminal residue" evidence="3">
    <location>
        <position position="288"/>
    </location>
</feature>
<feature type="domain" description="Histidine kinase N-terminal 7TM region" evidence="2">
    <location>
        <begin position="12"/>
        <end position="238"/>
    </location>
</feature>